<name>A0A9P6HQ29_9AGAM</name>
<keyword evidence="3" id="KW-1185">Reference proteome</keyword>
<evidence type="ECO:0000313" key="2">
    <source>
        <dbReference type="EMBL" id="KAF9792445.1"/>
    </source>
</evidence>
<evidence type="ECO:0000256" key="1">
    <source>
        <dbReference type="SAM" id="MobiDB-lite"/>
    </source>
</evidence>
<dbReference type="Proteomes" id="UP000736335">
    <property type="component" value="Unassembled WGS sequence"/>
</dbReference>
<feature type="region of interest" description="Disordered" evidence="1">
    <location>
        <begin position="101"/>
        <end position="153"/>
    </location>
</feature>
<feature type="compositionally biased region" description="Polar residues" evidence="1">
    <location>
        <begin position="118"/>
        <end position="142"/>
    </location>
</feature>
<dbReference type="AlphaFoldDB" id="A0A9P6HQ29"/>
<comment type="caution">
    <text evidence="2">The sequence shown here is derived from an EMBL/GenBank/DDBJ whole genome shotgun (WGS) entry which is preliminary data.</text>
</comment>
<protein>
    <submittedName>
        <fullName evidence="2">Uncharacterized protein</fullName>
    </submittedName>
</protein>
<gene>
    <name evidence="2" type="ORF">BJ322DRAFT_1029297</name>
</gene>
<dbReference type="EMBL" id="WIUZ02000001">
    <property type="protein sequence ID" value="KAF9792445.1"/>
    <property type="molecule type" value="Genomic_DNA"/>
</dbReference>
<evidence type="ECO:0000313" key="3">
    <source>
        <dbReference type="Proteomes" id="UP000736335"/>
    </source>
</evidence>
<proteinExistence type="predicted"/>
<reference evidence="2" key="1">
    <citation type="journal article" date="2020" name="Nat. Commun.">
        <title>Large-scale genome sequencing of mycorrhizal fungi provides insights into the early evolution of symbiotic traits.</title>
        <authorList>
            <person name="Miyauchi S."/>
            <person name="Kiss E."/>
            <person name="Kuo A."/>
            <person name="Drula E."/>
            <person name="Kohler A."/>
            <person name="Sanchez-Garcia M."/>
            <person name="Morin E."/>
            <person name="Andreopoulos B."/>
            <person name="Barry K.W."/>
            <person name="Bonito G."/>
            <person name="Buee M."/>
            <person name="Carver A."/>
            <person name="Chen C."/>
            <person name="Cichocki N."/>
            <person name="Clum A."/>
            <person name="Culley D."/>
            <person name="Crous P.W."/>
            <person name="Fauchery L."/>
            <person name="Girlanda M."/>
            <person name="Hayes R.D."/>
            <person name="Keri Z."/>
            <person name="LaButti K."/>
            <person name="Lipzen A."/>
            <person name="Lombard V."/>
            <person name="Magnuson J."/>
            <person name="Maillard F."/>
            <person name="Murat C."/>
            <person name="Nolan M."/>
            <person name="Ohm R.A."/>
            <person name="Pangilinan J."/>
            <person name="Pereira M.F."/>
            <person name="Perotto S."/>
            <person name="Peter M."/>
            <person name="Pfister S."/>
            <person name="Riley R."/>
            <person name="Sitrit Y."/>
            <person name="Stielow J.B."/>
            <person name="Szollosi G."/>
            <person name="Zifcakova L."/>
            <person name="Stursova M."/>
            <person name="Spatafora J.W."/>
            <person name="Tedersoo L."/>
            <person name="Vaario L.M."/>
            <person name="Yamada A."/>
            <person name="Yan M."/>
            <person name="Wang P."/>
            <person name="Xu J."/>
            <person name="Bruns T."/>
            <person name="Baldrian P."/>
            <person name="Vilgalys R."/>
            <person name="Dunand C."/>
            <person name="Henrissat B."/>
            <person name="Grigoriev I.V."/>
            <person name="Hibbett D."/>
            <person name="Nagy L.G."/>
            <person name="Martin F.M."/>
        </authorList>
    </citation>
    <scope>NUCLEOTIDE SEQUENCE</scope>
    <source>
        <strain evidence="2">UH-Tt-Lm1</strain>
    </source>
</reference>
<organism evidence="2 3">
    <name type="scientific">Thelephora terrestris</name>
    <dbReference type="NCBI Taxonomy" id="56493"/>
    <lineage>
        <taxon>Eukaryota</taxon>
        <taxon>Fungi</taxon>
        <taxon>Dikarya</taxon>
        <taxon>Basidiomycota</taxon>
        <taxon>Agaricomycotina</taxon>
        <taxon>Agaricomycetes</taxon>
        <taxon>Thelephorales</taxon>
        <taxon>Thelephoraceae</taxon>
        <taxon>Thelephora</taxon>
    </lineage>
</organism>
<sequence>MRPFSLLLGREASLCSSERLLLFSGDWVEAGAFLSADLGGVRGDGWPRVGCCCALQYLLLLFLRDGEWGCGVGGWLRIGGLEIKSSSMNACMSVAYEETTEVGLRTTKSSDRGENKAWSLSESDEMPQTISSSSEVENTENWLPSGGESNSKD</sequence>
<accession>A0A9P6HQ29</accession>
<reference evidence="2" key="2">
    <citation type="submission" date="2020-11" db="EMBL/GenBank/DDBJ databases">
        <authorList>
            <consortium name="DOE Joint Genome Institute"/>
            <person name="Kuo A."/>
            <person name="Miyauchi S."/>
            <person name="Kiss E."/>
            <person name="Drula E."/>
            <person name="Kohler A."/>
            <person name="Sanchez-Garcia M."/>
            <person name="Andreopoulos B."/>
            <person name="Barry K.W."/>
            <person name="Bonito G."/>
            <person name="Buee M."/>
            <person name="Carver A."/>
            <person name="Chen C."/>
            <person name="Cichocki N."/>
            <person name="Clum A."/>
            <person name="Culley D."/>
            <person name="Crous P.W."/>
            <person name="Fauchery L."/>
            <person name="Girlanda M."/>
            <person name="Hayes R."/>
            <person name="Keri Z."/>
            <person name="Labutti K."/>
            <person name="Lipzen A."/>
            <person name="Lombard V."/>
            <person name="Magnuson J."/>
            <person name="Maillard F."/>
            <person name="Morin E."/>
            <person name="Murat C."/>
            <person name="Nolan M."/>
            <person name="Ohm R."/>
            <person name="Pangilinan J."/>
            <person name="Pereira M."/>
            <person name="Perotto S."/>
            <person name="Peter M."/>
            <person name="Riley R."/>
            <person name="Sitrit Y."/>
            <person name="Stielow B."/>
            <person name="Szollosi G."/>
            <person name="Zifcakova L."/>
            <person name="Stursova M."/>
            <person name="Spatafora J.W."/>
            <person name="Tedersoo L."/>
            <person name="Vaario L.-M."/>
            <person name="Yamada A."/>
            <person name="Yan M."/>
            <person name="Wang P."/>
            <person name="Xu J."/>
            <person name="Bruns T."/>
            <person name="Baldrian P."/>
            <person name="Vilgalys R."/>
            <person name="Henrissat B."/>
            <person name="Grigoriev I.V."/>
            <person name="Hibbett D."/>
            <person name="Nagy L.G."/>
            <person name="Martin F.M."/>
        </authorList>
    </citation>
    <scope>NUCLEOTIDE SEQUENCE</scope>
    <source>
        <strain evidence="2">UH-Tt-Lm1</strain>
    </source>
</reference>